<evidence type="ECO:0000256" key="3">
    <source>
        <dbReference type="PROSITE-ProRule" id="PRU10038"/>
    </source>
</evidence>
<gene>
    <name evidence="5" type="ORF">P280DRAFT_464864</name>
</gene>
<dbReference type="EMBL" id="MU006776">
    <property type="protein sequence ID" value="KAF2646669.1"/>
    <property type="molecule type" value="Genomic_DNA"/>
</dbReference>
<keyword evidence="2 5" id="KW-0378">Hydrolase</keyword>
<dbReference type="AlphaFoldDB" id="A0A6A6SFW3"/>
<dbReference type="GO" id="GO:0016787">
    <property type="term" value="F:hydrolase activity"/>
    <property type="evidence" value="ECO:0007669"/>
    <property type="project" value="UniProtKB-KW"/>
</dbReference>
<dbReference type="Pfam" id="PF07859">
    <property type="entry name" value="Abhydrolase_3"/>
    <property type="match status" value="1"/>
</dbReference>
<evidence type="ECO:0000259" key="4">
    <source>
        <dbReference type="Pfam" id="PF07859"/>
    </source>
</evidence>
<evidence type="ECO:0000313" key="6">
    <source>
        <dbReference type="Proteomes" id="UP000799753"/>
    </source>
</evidence>
<evidence type="ECO:0000256" key="2">
    <source>
        <dbReference type="ARBA" id="ARBA00022801"/>
    </source>
</evidence>
<comment type="similarity">
    <text evidence="1">Belongs to the 'GDXG' lipolytic enzyme family.</text>
</comment>
<dbReference type="InterPro" id="IPR050300">
    <property type="entry name" value="GDXG_lipolytic_enzyme"/>
</dbReference>
<dbReference type="OrthoDB" id="2152029at2759"/>
<dbReference type="Proteomes" id="UP000799753">
    <property type="component" value="Unassembled WGS sequence"/>
</dbReference>
<feature type="domain" description="Alpha/beta hydrolase fold-3" evidence="4">
    <location>
        <begin position="94"/>
        <end position="311"/>
    </location>
</feature>
<dbReference type="PANTHER" id="PTHR48081:SF8">
    <property type="entry name" value="ALPHA_BETA HYDROLASE FOLD-3 DOMAIN-CONTAINING PROTEIN-RELATED"/>
    <property type="match status" value="1"/>
</dbReference>
<sequence length="335" mass="36987">MSGTITTKENSAENTSIQLTTRHERTLYTHLIHLVISPFRSRLGRPRIKQPEGAVKLTPPRSKCNIDHRSVCDIHVYDICSKTAVAAECKKHIYYFCGGGWQSPPSGQHWQLCACLAIDVPGTIVSLVAYPLAPRNPAPKTVPWLLRFYREVMRVAEEKGEKVILAGDSSGGNIALCLALEALHEDAESENVAEGKTNPHPIALLAICPSTDMTRSNPDIENLAKVDPILTPSFVRSTASRWTGGWDPSDRRISPVNADISLLVQNNIHVHGITAGYDVLSPDAIIFRGLCAEAGVEGKWLHWEKQMHCFVLTAGYWVPEAKEAVNWAIETLKNE</sequence>
<dbReference type="InterPro" id="IPR013094">
    <property type="entry name" value="AB_hydrolase_3"/>
</dbReference>
<name>A0A6A6SFW3_9PLEO</name>
<dbReference type="SUPFAM" id="SSF53474">
    <property type="entry name" value="alpha/beta-Hydrolases"/>
    <property type="match status" value="1"/>
</dbReference>
<reference evidence="5" key="1">
    <citation type="journal article" date="2020" name="Stud. Mycol.">
        <title>101 Dothideomycetes genomes: a test case for predicting lifestyles and emergence of pathogens.</title>
        <authorList>
            <person name="Haridas S."/>
            <person name="Albert R."/>
            <person name="Binder M."/>
            <person name="Bloem J."/>
            <person name="Labutti K."/>
            <person name="Salamov A."/>
            <person name="Andreopoulos B."/>
            <person name="Baker S."/>
            <person name="Barry K."/>
            <person name="Bills G."/>
            <person name="Bluhm B."/>
            <person name="Cannon C."/>
            <person name="Castanera R."/>
            <person name="Culley D."/>
            <person name="Daum C."/>
            <person name="Ezra D."/>
            <person name="Gonzalez J."/>
            <person name="Henrissat B."/>
            <person name="Kuo A."/>
            <person name="Liang C."/>
            <person name="Lipzen A."/>
            <person name="Lutzoni F."/>
            <person name="Magnuson J."/>
            <person name="Mondo S."/>
            <person name="Nolan M."/>
            <person name="Ohm R."/>
            <person name="Pangilinan J."/>
            <person name="Park H.-J."/>
            <person name="Ramirez L."/>
            <person name="Alfaro M."/>
            <person name="Sun H."/>
            <person name="Tritt A."/>
            <person name="Yoshinaga Y."/>
            <person name="Zwiers L.-H."/>
            <person name="Turgeon B."/>
            <person name="Goodwin S."/>
            <person name="Spatafora J."/>
            <person name="Crous P."/>
            <person name="Grigoriev I."/>
        </authorList>
    </citation>
    <scope>NUCLEOTIDE SEQUENCE</scope>
    <source>
        <strain evidence="5">CBS 473.64</strain>
    </source>
</reference>
<dbReference type="InterPro" id="IPR029058">
    <property type="entry name" value="AB_hydrolase_fold"/>
</dbReference>
<protein>
    <submittedName>
        <fullName evidence="5">Alpha/beta-hydrolase</fullName>
    </submittedName>
</protein>
<proteinExistence type="inferred from homology"/>
<dbReference type="PANTHER" id="PTHR48081">
    <property type="entry name" value="AB HYDROLASE SUPERFAMILY PROTEIN C4A8.06C"/>
    <property type="match status" value="1"/>
</dbReference>
<dbReference type="Gene3D" id="3.40.50.1820">
    <property type="entry name" value="alpha/beta hydrolase"/>
    <property type="match status" value="1"/>
</dbReference>
<accession>A0A6A6SFW3</accession>
<keyword evidence="6" id="KW-1185">Reference proteome</keyword>
<evidence type="ECO:0000256" key="1">
    <source>
        <dbReference type="ARBA" id="ARBA00010515"/>
    </source>
</evidence>
<organism evidence="5 6">
    <name type="scientific">Massarina eburnea CBS 473.64</name>
    <dbReference type="NCBI Taxonomy" id="1395130"/>
    <lineage>
        <taxon>Eukaryota</taxon>
        <taxon>Fungi</taxon>
        <taxon>Dikarya</taxon>
        <taxon>Ascomycota</taxon>
        <taxon>Pezizomycotina</taxon>
        <taxon>Dothideomycetes</taxon>
        <taxon>Pleosporomycetidae</taxon>
        <taxon>Pleosporales</taxon>
        <taxon>Massarineae</taxon>
        <taxon>Massarinaceae</taxon>
        <taxon>Massarina</taxon>
    </lineage>
</organism>
<feature type="active site" evidence="3">
    <location>
        <position position="169"/>
    </location>
</feature>
<dbReference type="InterPro" id="IPR033140">
    <property type="entry name" value="Lipase_GDXG_put_SER_AS"/>
</dbReference>
<dbReference type="PROSITE" id="PS01174">
    <property type="entry name" value="LIPASE_GDXG_SER"/>
    <property type="match status" value="1"/>
</dbReference>
<evidence type="ECO:0000313" key="5">
    <source>
        <dbReference type="EMBL" id="KAF2646669.1"/>
    </source>
</evidence>